<evidence type="ECO:0000313" key="1">
    <source>
        <dbReference type="EMBL" id="MDZ5757221.1"/>
    </source>
</evidence>
<proteinExistence type="predicted"/>
<evidence type="ECO:0000313" key="2">
    <source>
        <dbReference type="Proteomes" id="UP001290462"/>
    </source>
</evidence>
<protein>
    <submittedName>
        <fullName evidence="1">DNA alkylation repair protein</fullName>
    </submittedName>
</protein>
<dbReference type="SUPFAM" id="SSF48371">
    <property type="entry name" value="ARM repeat"/>
    <property type="match status" value="1"/>
</dbReference>
<dbReference type="Gene3D" id="1.25.40.290">
    <property type="entry name" value="ARM repeat domains"/>
    <property type="match status" value="1"/>
</dbReference>
<dbReference type="InterPro" id="IPR016024">
    <property type="entry name" value="ARM-type_fold"/>
</dbReference>
<dbReference type="RefSeq" id="WP_322808279.1">
    <property type="nucleotide sequence ID" value="NZ_JAVBVO010000001.1"/>
</dbReference>
<dbReference type="PANTHER" id="PTHR34070">
    <property type="entry name" value="ARMADILLO-TYPE FOLD"/>
    <property type="match status" value="1"/>
</dbReference>
<sequence>MMPLVLPENKDNRQAMEAYMKNKFIFKGIKAPERRLLEKELLKESQKWPIERVLNEIESYYQEEAREYQYIAADLLLKNYKRMSYPELKSLFPLINQKAWWDTVDVLRSSFSKWCLLNPTYFHEIFTYFTRSESFWDRRVALNLQLGFKEQTDQAYLKQSILQDLATDEFFIQKAIGWALRDYSKTNPEWVTKFITKNPGLSTLAVREGSKYI</sequence>
<dbReference type="CDD" id="cd07064">
    <property type="entry name" value="AlkD_like_1"/>
    <property type="match status" value="1"/>
</dbReference>
<gene>
    <name evidence="1" type="ORF">RAK27_00960</name>
</gene>
<organism evidence="1 2">
    <name type="scientific">Carnobacterium maltaromaticum</name>
    <name type="common">Carnobacterium piscicola</name>
    <dbReference type="NCBI Taxonomy" id="2751"/>
    <lineage>
        <taxon>Bacteria</taxon>
        <taxon>Bacillati</taxon>
        <taxon>Bacillota</taxon>
        <taxon>Bacilli</taxon>
        <taxon>Lactobacillales</taxon>
        <taxon>Carnobacteriaceae</taxon>
        <taxon>Carnobacterium</taxon>
    </lineage>
</organism>
<dbReference type="Gene3D" id="1.20.1660.10">
    <property type="entry name" value="Hypothetical protein (EF3068)"/>
    <property type="match status" value="1"/>
</dbReference>
<dbReference type="InterPro" id="IPR014825">
    <property type="entry name" value="DNA_alkylation"/>
</dbReference>
<comment type="caution">
    <text evidence="1">The sequence shown here is derived from an EMBL/GenBank/DDBJ whole genome shotgun (WGS) entry which is preliminary data.</text>
</comment>
<accession>A0AAW9K1F7</accession>
<reference evidence="1" key="1">
    <citation type="submission" date="2023-08" db="EMBL/GenBank/DDBJ databases">
        <title>Genomic characterization of piscicolin 126 produced by Carnobacterium maltaromaticum CM22 strain isolated from salmon (Salmo salar).</title>
        <authorList>
            <person name="Gonzalez-Gragera E."/>
            <person name="Garcia-Lopez J.D."/>
            <person name="Teso-Perez C."/>
            <person name="Gimenez-Hernandez I."/>
            <person name="Peralta-Sanchez J.M."/>
            <person name="Valdivia E."/>
            <person name="Montalban-Lopez M."/>
            <person name="Martin-Platero A.M."/>
            <person name="Banos A."/>
            <person name="Martinez-Bueno M."/>
        </authorList>
    </citation>
    <scope>NUCLEOTIDE SEQUENCE</scope>
    <source>
        <strain evidence="1">CM22</strain>
    </source>
</reference>
<name>A0AAW9K1F7_CARML</name>
<dbReference type="Pfam" id="PF08713">
    <property type="entry name" value="DNA_alkylation"/>
    <property type="match status" value="1"/>
</dbReference>
<dbReference type="PANTHER" id="PTHR34070:SF1">
    <property type="entry name" value="DNA ALKYLATION REPAIR PROTEIN"/>
    <property type="match status" value="1"/>
</dbReference>
<dbReference type="EMBL" id="JAVBVO010000001">
    <property type="protein sequence ID" value="MDZ5757221.1"/>
    <property type="molecule type" value="Genomic_DNA"/>
</dbReference>
<dbReference type="Proteomes" id="UP001290462">
    <property type="component" value="Unassembled WGS sequence"/>
</dbReference>
<dbReference type="AlphaFoldDB" id="A0AAW9K1F7"/>